<feature type="compositionally biased region" description="Polar residues" evidence="8">
    <location>
        <begin position="149"/>
        <end position="161"/>
    </location>
</feature>
<evidence type="ECO:0000313" key="9">
    <source>
        <dbReference type="EMBL" id="GAA0174828.1"/>
    </source>
</evidence>
<feature type="compositionally biased region" description="Low complexity" evidence="8">
    <location>
        <begin position="162"/>
        <end position="177"/>
    </location>
</feature>
<dbReference type="GO" id="GO:0005886">
    <property type="term" value="C:plasma membrane"/>
    <property type="evidence" value="ECO:0007669"/>
    <property type="project" value="UniProtKB-SubCell"/>
</dbReference>
<evidence type="ECO:0000256" key="7">
    <source>
        <dbReference type="ARBA" id="ARBA00023294"/>
    </source>
</evidence>
<name>A0AAV3RIM5_LITER</name>
<keyword evidence="6" id="KW-0472">Membrane</keyword>
<gene>
    <name evidence="9" type="ORF">LIER_28138</name>
</gene>
<dbReference type="AlphaFoldDB" id="A0AAV3RIM5"/>
<reference evidence="9 10" key="1">
    <citation type="submission" date="2024-01" db="EMBL/GenBank/DDBJ databases">
        <title>The complete chloroplast genome sequence of Lithospermum erythrorhizon: insights into the phylogenetic relationship among Boraginaceae species and the maternal lineages of purple gromwells.</title>
        <authorList>
            <person name="Okada T."/>
            <person name="Watanabe K."/>
        </authorList>
    </citation>
    <scope>NUCLEOTIDE SEQUENCE [LARGE SCALE GENOMIC DNA]</scope>
</reference>
<keyword evidence="7" id="KW-0927">Auxin signaling pathway</keyword>
<protein>
    <recommendedName>
        <fullName evidence="11">Protein BIG GRAIN 1-like B</fullName>
    </recommendedName>
</protein>
<comment type="function">
    <text evidence="1">Involved in auxin transport. Regulator of the auxin signaling pathway.</text>
</comment>
<evidence type="ECO:0000256" key="5">
    <source>
        <dbReference type="ARBA" id="ARBA00022475"/>
    </source>
</evidence>
<dbReference type="InterPro" id="IPR039621">
    <property type="entry name" value="BG1-like"/>
</dbReference>
<evidence type="ECO:0000256" key="6">
    <source>
        <dbReference type="ARBA" id="ARBA00023136"/>
    </source>
</evidence>
<evidence type="ECO:0000313" key="10">
    <source>
        <dbReference type="Proteomes" id="UP001454036"/>
    </source>
</evidence>
<evidence type="ECO:0000256" key="2">
    <source>
        <dbReference type="ARBA" id="ARBA00004236"/>
    </source>
</evidence>
<keyword evidence="4" id="KW-0813">Transport</keyword>
<sequence>MYCSWEKPLREEKLRKHPKNPSFSSILLDEIFNSIDGNEQNTNETKHVRNQYSRKPNNGVEYIKIKATSNCKEGEQMASMKRASLVEKLMEKKVNEKICSLKKVSYLPEFDNLRSLHDNDPIFFSTSSSSSSESSSGALSSSEAEIFYNSSSTKSRNGTSCFSTKSSSKPNKSASNFPPRPRKNNHPDSSNYKQSECYIFDDFYNTTQQSNCHENEDNLMKSKSRAMKIYNNLKKVKQPISPGGRLTSFITSLFASGNVKKSKEVKPSSTNGSTCSSASLFSRSCMSKSAPTSRGKFDDYGVRKRVHFYPVSVIVDEDARPCGHKSINDEEFDRFKGQTRSYQSLETLKTRVLERNKNIDQEVTRDVLLKGFKDQQKDEDFDNDDYEENEDHVDGVSDCSSDLFEIDHLEVFRNTRFCEELPVYETTHLDRNRAIARGLKV</sequence>
<dbReference type="PANTHER" id="PTHR33541">
    <property type="entry name" value="PROTEIN BIG GRAIN 1-LIKE A-RELATED"/>
    <property type="match status" value="1"/>
</dbReference>
<evidence type="ECO:0008006" key="11">
    <source>
        <dbReference type="Google" id="ProtNLM"/>
    </source>
</evidence>
<accession>A0AAV3RIM5</accession>
<dbReference type="PANTHER" id="PTHR33541:SF12">
    <property type="entry name" value="PROTEIN BIG GRAIN 1-LIKE A"/>
    <property type="match status" value="1"/>
</dbReference>
<evidence type="ECO:0000256" key="4">
    <source>
        <dbReference type="ARBA" id="ARBA00022448"/>
    </source>
</evidence>
<evidence type="ECO:0000256" key="8">
    <source>
        <dbReference type="SAM" id="MobiDB-lite"/>
    </source>
</evidence>
<dbReference type="GO" id="GO:0009734">
    <property type="term" value="P:auxin-activated signaling pathway"/>
    <property type="evidence" value="ECO:0007669"/>
    <property type="project" value="UniProtKB-KW"/>
</dbReference>
<comment type="caution">
    <text evidence="9">The sequence shown here is derived from an EMBL/GenBank/DDBJ whole genome shotgun (WGS) entry which is preliminary data.</text>
</comment>
<evidence type="ECO:0000256" key="1">
    <source>
        <dbReference type="ARBA" id="ARBA00002281"/>
    </source>
</evidence>
<dbReference type="EMBL" id="BAABME010009253">
    <property type="protein sequence ID" value="GAA0174828.1"/>
    <property type="molecule type" value="Genomic_DNA"/>
</dbReference>
<keyword evidence="5" id="KW-1003">Cell membrane</keyword>
<dbReference type="Proteomes" id="UP001454036">
    <property type="component" value="Unassembled WGS sequence"/>
</dbReference>
<feature type="region of interest" description="Disordered" evidence="8">
    <location>
        <begin position="149"/>
        <end position="191"/>
    </location>
</feature>
<proteinExistence type="inferred from homology"/>
<organism evidence="9 10">
    <name type="scientific">Lithospermum erythrorhizon</name>
    <name type="common">Purple gromwell</name>
    <name type="synonym">Lithospermum officinale var. erythrorhizon</name>
    <dbReference type="NCBI Taxonomy" id="34254"/>
    <lineage>
        <taxon>Eukaryota</taxon>
        <taxon>Viridiplantae</taxon>
        <taxon>Streptophyta</taxon>
        <taxon>Embryophyta</taxon>
        <taxon>Tracheophyta</taxon>
        <taxon>Spermatophyta</taxon>
        <taxon>Magnoliopsida</taxon>
        <taxon>eudicotyledons</taxon>
        <taxon>Gunneridae</taxon>
        <taxon>Pentapetalae</taxon>
        <taxon>asterids</taxon>
        <taxon>lamiids</taxon>
        <taxon>Boraginales</taxon>
        <taxon>Boraginaceae</taxon>
        <taxon>Boraginoideae</taxon>
        <taxon>Lithospermeae</taxon>
        <taxon>Lithospermum</taxon>
    </lineage>
</organism>
<comment type="subcellular location">
    <subcellularLocation>
        <location evidence="2">Cell membrane</location>
    </subcellularLocation>
</comment>
<keyword evidence="10" id="KW-1185">Reference proteome</keyword>
<evidence type="ECO:0000256" key="3">
    <source>
        <dbReference type="ARBA" id="ARBA00010067"/>
    </source>
</evidence>
<comment type="similarity">
    <text evidence="3">Belongs to the BIG GRAIN 1 (BG1) plant protein family.</text>
</comment>